<dbReference type="EMBL" id="CP092109">
    <property type="protein sequence ID" value="UWZ80103.1"/>
    <property type="molecule type" value="Genomic_DNA"/>
</dbReference>
<dbReference type="Pfam" id="PF10105">
    <property type="entry name" value="DUF2344"/>
    <property type="match status" value="1"/>
</dbReference>
<dbReference type="NCBIfam" id="TIGR03960">
    <property type="entry name" value="rSAM_fuse_unch"/>
    <property type="match status" value="1"/>
</dbReference>
<feature type="domain" description="B12-binding" evidence="1">
    <location>
        <begin position="30"/>
        <end position="182"/>
    </location>
</feature>
<dbReference type="Gene3D" id="3.80.30.20">
    <property type="entry name" value="tm_1862 like domain"/>
    <property type="match status" value="1"/>
</dbReference>
<reference evidence="3" key="1">
    <citation type="journal article" date="2022" name="Environ. Microbiol.">
        <title>Geoalkalibacter halelectricus SAP #1 sp. nov. possessing extracellular electron transfer and mineral#reducing capabilities from a haloalkaline environment.</title>
        <authorList>
            <person name="Yadav S."/>
            <person name="Singh R."/>
            <person name="Sundharam S.S."/>
            <person name="Chaudhary S."/>
            <person name="Krishnamurthi S."/>
            <person name="Patil S.A."/>
        </authorList>
    </citation>
    <scope>NUCLEOTIDE SEQUENCE</scope>
    <source>
        <strain evidence="3">SAP-1</strain>
    </source>
</reference>
<dbReference type="InterPro" id="IPR018768">
    <property type="entry name" value="DUF2344"/>
</dbReference>
<accession>A0ABY5ZM08</accession>
<dbReference type="NCBIfam" id="TIGR03936">
    <property type="entry name" value="sam_1_link_chp"/>
    <property type="match status" value="1"/>
</dbReference>
<dbReference type="PANTHER" id="PTHR42731:SF1">
    <property type="entry name" value="RADICAL SAM DOMAIN PROTEIN"/>
    <property type="match status" value="1"/>
</dbReference>
<dbReference type="InterPro" id="IPR006638">
    <property type="entry name" value="Elp3/MiaA/NifB-like_rSAM"/>
</dbReference>
<dbReference type="Proteomes" id="UP001060414">
    <property type="component" value="Chromosome"/>
</dbReference>
<gene>
    <name evidence="3" type="ORF">L9S41_01600</name>
</gene>
<sequence>MAYEDILPRLARPSRYLGGETGSVKKDPAAVELSIALAFPDVYEVGMSHLGFAILYRILNERSWIAAERVYAPWADLESELRRAGEPLRSLETERPLAQFDILGFTLQYELSYTNILMMLDLGGVPRRRQERGAHHPLVVVGGPCAYNPEPLADFFDCALIGDGEEALVELCEAVRASRAAGEGREALLDRLCCIEGVYVPAHFTVAYQADGRIAALDSLRADRPRVRRRFLADLDAAAFPTAPVVPTMNTVHDRVAVEIARGCTRGCRFCQAGYIYRPVRERSPRQVLDIVEKSLAASGHEEVSLLSLSSGDYACIEPLLKNLMGRFAESRVAVSLPSLRVGSLTPELMEQIKKVRKTGFTLAPEAGSERLRQVINKGISAEDLVDTTRIAFGLGWRVVKLYFMLGLPTETDADLEAIIELAARVKKSGKGSQGGADVNVSVSTFVPKAHTPFQWEAQIGIAETRRRQELLREGLRARKLRMKWHAAEMSFLEGVFARGDRRLGAVISRAVDLGCRFDGWNDCFDFARWQQAFADCGMDAEWYLRARGADEILPWDHIDCGIPKTFFLRERRQALAGAATPDCREGACTGCGICDFEELRLRLCDPRKLEEQVPAPGGAACTAAPGEEQRCRLRLRLAKIGKGRFIGHLEFMSLFHRAVRRAGLPVRYSQGFHPHPRISFSEALPHGMESEAEIIDLDLAAPVSVAEAVTRLNTCLPEGFRVREGALLDWRNASPSASIEGTVYRFELPDAAPPDLPKRMAAFLKAAEVPSLRLKKGQPTPVDLRPGVTDLEVSDGGLLLTLAKGSPLPVVAHLLGCDEARVRDLPGRKIGVIFRPGPQAP</sequence>
<dbReference type="CDD" id="cd01335">
    <property type="entry name" value="Radical_SAM"/>
    <property type="match status" value="1"/>
</dbReference>
<evidence type="ECO:0000259" key="2">
    <source>
        <dbReference type="PROSITE" id="PS51918"/>
    </source>
</evidence>
<dbReference type="SFLD" id="SFLDS00029">
    <property type="entry name" value="Radical_SAM"/>
    <property type="match status" value="1"/>
</dbReference>
<keyword evidence="4" id="KW-1185">Reference proteome</keyword>
<dbReference type="Pfam" id="PF19864">
    <property type="entry name" value="Radical_SAM_N2"/>
    <property type="match status" value="1"/>
</dbReference>
<evidence type="ECO:0000259" key="1">
    <source>
        <dbReference type="PROSITE" id="PS51332"/>
    </source>
</evidence>
<dbReference type="PANTHER" id="PTHR42731">
    <property type="entry name" value="SLL1084 PROTEIN"/>
    <property type="match status" value="1"/>
</dbReference>
<name>A0ABY5ZM08_9BACT</name>
<dbReference type="PROSITE" id="PS51332">
    <property type="entry name" value="B12_BINDING"/>
    <property type="match status" value="1"/>
</dbReference>
<dbReference type="SFLD" id="SFLDG01082">
    <property type="entry name" value="B12-binding_domain_containing"/>
    <property type="match status" value="1"/>
</dbReference>
<dbReference type="SUPFAM" id="SSF102114">
    <property type="entry name" value="Radical SAM enzymes"/>
    <property type="match status" value="1"/>
</dbReference>
<dbReference type="InterPro" id="IPR006158">
    <property type="entry name" value="Cobalamin-bd"/>
</dbReference>
<organism evidence="3 4">
    <name type="scientific">Geoalkalibacter halelectricus</name>
    <dbReference type="NCBI Taxonomy" id="2847045"/>
    <lineage>
        <taxon>Bacteria</taxon>
        <taxon>Pseudomonadati</taxon>
        <taxon>Thermodesulfobacteriota</taxon>
        <taxon>Desulfuromonadia</taxon>
        <taxon>Desulfuromonadales</taxon>
        <taxon>Geoalkalibacteraceae</taxon>
        <taxon>Geoalkalibacter</taxon>
    </lineage>
</organism>
<dbReference type="RefSeq" id="WP_260748460.1">
    <property type="nucleotide sequence ID" value="NZ_CP092109.1"/>
</dbReference>
<dbReference type="InterPro" id="IPR045784">
    <property type="entry name" value="Radical_SAM_N2"/>
</dbReference>
<evidence type="ECO:0000313" key="3">
    <source>
        <dbReference type="EMBL" id="UWZ80103.1"/>
    </source>
</evidence>
<dbReference type="SMART" id="SM00729">
    <property type="entry name" value="Elp3"/>
    <property type="match status" value="1"/>
</dbReference>
<dbReference type="Pfam" id="PF04055">
    <property type="entry name" value="Radical_SAM"/>
    <property type="match status" value="1"/>
</dbReference>
<dbReference type="InterPro" id="IPR058240">
    <property type="entry name" value="rSAM_sf"/>
</dbReference>
<dbReference type="InterPro" id="IPR007197">
    <property type="entry name" value="rSAM"/>
</dbReference>
<feature type="domain" description="Radical SAM core" evidence="2">
    <location>
        <begin position="250"/>
        <end position="482"/>
    </location>
</feature>
<proteinExistence type="predicted"/>
<dbReference type="PROSITE" id="PS51918">
    <property type="entry name" value="RADICAL_SAM"/>
    <property type="match status" value="1"/>
</dbReference>
<dbReference type="InterPro" id="IPR023404">
    <property type="entry name" value="rSAM_horseshoe"/>
</dbReference>
<dbReference type="InterPro" id="IPR023862">
    <property type="entry name" value="CHP03960_rSAM"/>
</dbReference>
<evidence type="ECO:0000313" key="4">
    <source>
        <dbReference type="Proteomes" id="UP001060414"/>
    </source>
</evidence>
<protein>
    <submittedName>
        <fullName evidence="3">TIGR03960 family B12-binding radical SAM protein</fullName>
    </submittedName>
</protein>